<dbReference type="AlphaFoldDB" id="A0A3E0I5T8"/>
<proteinExistence type="predicted"/>
<dbReference type="GO" id="GO:0005198">
    <property type="term" value="F:structural molecule activity"/>
    <property type="evidence" value="ECO:0007669"/>
    <property type="project" value="InterPro"/>
</dbReference>
<organism evidence="1 2">
    <name type="scientific">Kutzneria buriramensis</name>
    <dbReference type="NCBI Taxonomy" id="1045776"/>
    <lineage>
        <taxon>Bacteria</taxon>
        <taxon>Bacillati</taxon>
        <taxon>Actinomycetota</taxon>
        <taxon>Actinomycetes</taxon>
        <taxon>Pseudonocardiales</taxon>
        <taxon>Pseudonocardiaceae</taxon>
        <taxon>Kutzneria</taxon>
    </lineage>
</organism>
<dbReference type="OrthoDB" id="9799891at2"/>
<evidence type="ECO:0000313" key="1">
    <source>
        <dbReference type="EMBL" id="REH54102.1"/>
    </source>
</evidence>
<dbReference type="InterPro" id="IPR011747">
    <property type="entry name" value="CHP02241"/>
</dbReference>
<comment type="caution">
    <text evidence="1">The sequence shown here is derived from an EMBL/GenBank/DDBJ whole genome shotgun (WGS) entry which is preliminary data.</text>
</comment>
<keyword evidence="2" id="KW-1185">Reference proteome</keyword>
<dbReference type="NCBIfam" id="TIGR02241">
    <property type="entry name" value="conserved hypothetical phage tail region protein"/>
    <property type="match status" value="1"/>
</dbReference>
<evidence type="ECO:0000313" key="2">
    <source>
        <dbReference type="Proteomes" id="UP000256269"/>
    </source>
</evidence>
<reference evidence="1 2" key="1">
    <citation type="submission" date="2018-08" db="EMBL/GenBank/DDBJ databases">
        <title>Genomic Encyclopedia of Archaeal and Bacterial Type Strains, Phase II (KMG-II): from individual species to whole genera.</title>
        <authorList>
            <person name="Goeker M."/>
        </authorList>
    </citation>
    <scope>NUCLEOTIDE SEQUENCE [LARGE SCALE GENOMIC DNA]</scope>
    <source>
        <strain evidence="1 2">DSM 45791</strain>
    </source>
</reference>
<protein>
    <submittedName>
        <fullName evidence="1">Phage tail-like protein</fullName>
    </submittedName>
</protein>
<name>A0A3E0I5T8_9PSEU</name>
<dbReference type="Pfam" id="PF06841">
    <property type="entry name" value="Phage_T4_gp19"/>
    <property type="match status" value="1"/>
</dbReference>
<accession>A0A3E0I5T8</accession>
<sequence length="154" mass="17016">MPLNDQSVIGLANRFTVKVTPGEHDLGSWTKAEGLDVTWDVADYRAGDSGNQRWYFPAATKYSHVRLSRAAAQGDSQKVKDWLSQTSFHHKGGMEVQIVLHDSSTKKVLDWHLKNAMPAKWSIANFEAGGSNVAIETLELVHEGFLDDDVSYGG</sequence>
<dbReference type="Proteomes" id="UP000256269">
    <property type="component" value="Unassembled WGS sequence"/>
</dbReference>
<dbReference type="RefSeq" id="WP_116173195.1">
    <property type="nucleotide sequence ID" value="NZ_CP144375.1"/>
</dbReference>
<gene>
    <name evidence="1" type="ORF">BCF44_102334</name>
</gene>
<dbReference type="EMBL" id="QUNO01000002">
    <property type="protein sequence ID" value="REH54102.1"/>
    <property type="molecule type" value="Genomic_DNA"/>
</dbReference>
<dbReference type="PANTHER" id="PTHR38009">
    <property type="entry name" value="CONSERVED HYPOTHETICAL PHAGE TAIL PROTEIN"/>
    <property type="match status" value="1"/>
</dbReference>
<dbReference type="InterPro" id="IPR010667">
    <property type="entry name" value="Phage_T4_Gp19"/>
</dbReference>
<dbReference type="PANTHER" id="PTHR38009:SF1">
    <property type="entry name" value="CONSERVED HYPOTHETICAL PHAGE TAIL PROTEIN"/>
    <property type="match status" value="1"/>
</dbReference>